<organism evidence="7 8">
    <name type="scientific">Gellertiella hungarica</name>
    <dbReference type="NCBI Taxonomy" id="1572859"/>
    <lineage>
        <taxon>Bacteria</taxon>
        <taxon>Pseudomonadati</taxon>
        <taxon>Pseudomonadota</taxon>
        <taxon>Alphaproteobacteria</taxon>
        <taxon>Hyphomicrobiales</taxon>
        <taxon>Rhizobiaceae</taxon>
        <taxon>Gellertiella</taxon>
    </lineage>
</organism>
<evidence type="ECO:0000256" key="1">
    <source>
        <dbReference type="ARBA" id="ARBA00009232"/>
    </source>
</evidence>
<dbReference type="EMBL" id="JACIEZ010000008">
    <property type="protein sequence ID" value="MBB4066176.1"/>
    <property type="molecule type" value="Genomic_DNA"/>
</dbReference>
<evidence type="ECO:0000256" key="2">
    <source>
        <dbReference type="ARBA" id="ARBA00022763"/>
    </source>
</evidence>
<keyword evidence="4 5" id="KW-0234">DNA repair</keyword>
<keyword evidence="7" id="KW-0326">Glycosidase</keyword>
<dbReference type="Pfam" id="PF02245">
    <property type="entry name" value="Pur_DNA_glyco"/>
    <property type="match status" value="1"/>
</dbReference>
<accession>A0A7W6J7D3</accession>
<dbReference type="NCBIfam" id="NF002003">
    <property type="entry name" value="PRK00802.1-3"/>
    <property type="match status" value="1"/>
</dbReference>
<dbReference type="PANTHER" id="PTHR10429">
    <property type="entry name" value="DNA-3-METHYLADENINE GLYCOSYLASE"/>
    <property type="match status" value="1"/>
</dbReference>
<dbReference type="Gene3D" id="3.10.300.10">
    <property type="entry name" value="Methylpurine-DNA glycosylase (MPG)"/>
    <property type="match status" value="1"/>
</dbReference>
<dbReference type="InterPro" id="IPR011034">
    <property type="entry name" value="Formyl_transferase-like_C_sf"/>
</dbReference>
<comment type="caution">
    <text evidence="7">The sequence shown here is derived from an EMBL/GenBank/DDBJ whole genome shotgun (WGS) entry which is preliminary data.</text>
</comment>
<evidence type="ECO:0000256" key="4">
    <source>
        <dbReference type="ARBA" id="ARBA00023204"/>
    </source>
</evidence>
<keyword evidence="8" id="KW-1185">Reference proteome</keyword>
<gene>
    <name evidence="7" type="ORF">GGR23_003391</name>
</gene>
<proteinExistence type="inferred from homology"/>
<dbReference type="Proteomes" id="UP000528286">
    <property type="component" value="Unassembled WGS sequence"/>
</dbReference>
<evidence type="ECO:0000313" key="7">
    <source>
        <dbReference type="EMBL" id="MBB4066176.1"/>
    </source>
</evidence>
<dbReference type="NCBIfam" id="TIGR00567">
    <property type="entry name" value="3mg"/>
    <property type="match status" value="1"/>
</dbReference>
<dbReference type="AlphaFoldDB" id="A0A7W6J7D3"/>
<evidence type="ECO:0000256" key="5">
    <source>
        <dbReference type="HAMAP-Rule" id="MF_00527"/>
    </source>
</evidence>
<dbReference type="GO" id="GO:0003905">
    <property type="term" value="F:alkylbase DNA N-glycosylase activity"/>
    <property type="evidence" value="ECO:0007669"/>
    <property type="project" value="InterPro"/>
</dbReference>
<reference evidence="7 8" key="1">
    <citation type="submission" date="2020-08" db="EMBL/GenBank/DDBJ databases">
        <title>Genomic Encyclopedia of Type Strains, Phase IV (KMG-IV): sequencing the most valuable type-strain genomes for metagenomic binning, comparative biology and taxonomic classification.</title>
        <authorList>
            <person name="Goeker M."/>
        </authorList>
    </citation>
    <scope>NUCLEOTIDE SEQUENCE [LARGE SCALE GENOMIC DNA]</scope>
    <source>
        <strain evidence="7 8">DSM 29853</strain>
    </source>
</reference>
<feature type="region of interest" description="Disordered" evidence="6">
    <location>
        <begin position="181"/>
        <end position="205"/>
    </location>
</feature>
<keyword evidence="2 5" id="KW-0227">DNA damage</keyword>
<dbReference type="CDD" id="cd00540">
    <property type="entry name" value="AAG"/>
    <property type="match status" value="1"/>
</dbReference>
<dbReference type="GO" id="GO:0006284">
    <property type="term" value="P:base-excision repair"/>
    <property type="evidence" value="ECO:0007669"/>
    <property type="project" value="InterPro"/>
</dbReference>
<dbReference type="InterPro" id="IPR036995">
    <property type="entry name" value="MPG_sf"/>
</dbReference>
<evidence type="ECO:0000256" key="6">
    <source>
        <dbReference type="SAM" id="MobiDB-lite"/>
    </source>
</evidence>
<dbReference type="GO" id="GO:0003677">
    <property type="term" value="F:DNA binding"/>
    <property type="evidence" value="ECO:0007669"/>
    <property type="project" value="InterPro"/>
</dbReference>
<evidence type="ECO:0000313" key="8">
    <source>
        <dbReference type="Proteomes" id="UP000528286"/>
    </source>
</evidence>
<sequence length="205" mass="22338">MPISRAFFDRPAPAVAQDLIGWDFRIAGIGGVIVETEAYTRDDEASHSFRGPRTANAAMFGPPATAYVYRIYGLHRCLNFVCRDAGAVLIRALEPVSGLKEMAERRALEDARLLCSGPGRLAQALGVGLGLNGASLLEEPFALLPPQEASTVVTGLRIGISRAVDRPWRFGRHRSRFLSKPFPPDATVVAGKRPLMPRQQEGESR</sequence>
<protein>
    <recommendedName>
        <fullName evidence="5">Putative 3-methyladenine DNA glycosylase</fullName>
        <ecNumber evidence="5">3.2.2.-</ecNumber>
    </recommendedName>
</protein>
<evidence type="ECO:0000256" key="3">
    <source>
        <dbReference type="ARBA" id="ARBA00022801"/>
    </source>
</evidence>
<dbReference type="SUPFAM" id="SSF50486">
    <property type="entry name" value="FMT C-terminal domain-like"/>
    <property type="match status" value="1"/>
</dbReference>
<comment type="similarity">
    <text evidence="1 5">Belongs to the DNA glycosylase MPG family.</text>
</comment>
<dbReference type="PANTHER" id="PTHR10429:SF0">
    <property type="entry name" value="DNA-3-METHYLADENINE GLYCOSYLASE"/>
    <property type="match status" value="1"/>
</dbReference>
<dbReference type="InterPro" id="IPR003180">
    <property type="entry name" value="MPG"/>
</dbReference>
<keyword evidence="3 5" id="KW-0378">Hydrolase</keyword>
<dbReference type="HAMAP" id="MF_00527">
    <property type="entry name" value="3MGH"/>
    <property type="match status" value="1"/>
</dbReference>
<name>A0A7W6J7D3_9HYPH</name>
<dbReference type="EC" id="3.2.2.-" evidence="5"/>